<evidence type="ECO:0000256" key="5">
    <source>
        <dbReference type="ARBA" id="ARBA00022692"/>
    </source>
</evidence>
<evidence type="ECO:0000256" key="7">
    <source>
        <dbReference type="ARBA" id="ARBA00023136"/>
    </source>
</evidence>
<feature type="transmembrane region" description="Helical" evidence="8">
    <location>
        <begin position="71"/>
        <end position="92"/>
    </location>
</feature>
<accession>A0A1Y2KVJ3</accession>
<dbReference type="Gene3D" id="1.10.3470.10">
    <property type="entry name" value="ABC transporter involved in vitamin B12 uptake, BtuC"/>
    <property type="match status" value="1"/>
</dbReference>
<reference evidence="9 10" key="1">
    <citation type="submission" date="2014-03" db="EMBL/GenBank/DDBJ databases">
        <title>The draft genome sequence of Thalassospira mesophila JCM 18969.</title>
        <authorList>
            <person name="Lai Q."/>
            <person name="Shao Z."/>
        </authorList>
    </citation>
    <scope>NUCLEOTIDE SEQUENCE [LARGE SCALE GENOMIC DNA]</scope>
    <source>
        <strain evidence="9 10">JCM 18969</strain>
    </source>
</reference>
<dbReference type="GO" id="GO:0033214">
    <property type="term" value="P:siderophore-iron import into cell"/>
    <property type="evidence" value="ECO:0007669"/>
    <property type="project" value="TreeGrafter"/>
</dbReference>
<evidence type="ECO:0000313" key="9">
    <source>
        <dbReference type="EMBL" id="OSQ35864.1"/>
    </source>
</evidence>
<dbReference type="CDD" id="cd06550">
    <property type="entry name" value="TM_ABC_iron-siderophores_like"/>
    <property type="match status" value="1"/>
</dbReference>
<dbReference type="OrthoDB" id="9811975at2"/>
<feature type="transmembrane region" description="Helical" evidence="8">
    <location>
        <begin position="12"/>
        <end position="36"/>
    </location>
</feature>
<dbReference type="GO" id="GO:0022857">
    <property type="term" value="F:transmembrane transporter activity"/>
    <property type="evidence" value="ECO:0007669"/>
    <property type="project" value="InterPro"/>
</dbReference>
<keyword evidence="3" id="KW-0813">Transport</keyword>
<dbReference type="GO" id="GO:0005886">
    <property type="term" value="C:plasma membrane"/>
    <property type="evidence" value="ECO:0007669"/>
    <property type="project" value="UniProtKB-SubCell"/>
</dbReference>
<proteinExistence type="inferred from homology"/>
<name>A0A1Y2KVJ3_9PROT</name>
<keyword evidence="7 8" id="KW-0472">Membrane</keyword>
<dbReference type="STRING" id="1293891.TMES_19895"/>
<feature type="transmembrane region" description="Helical" evidence="8">
    <location>
        <begin position="104"/>
        <end position="127"/>
    </location>
</feature>
<dbReference type="EMBL" id="JFKA01000014">
    <property type="protein sequence ID" value="OSQ35864.1"/>
    <property type="molecule type" value="Genomic_DNA"/>
</dbReference>
<evidence type="ECO:0000256" key="6">
    <source>
        <dbReference type="ARBA" id="ARBA00022989"/>
    </source>
</evidence>
<dbReference type="Pfam" id="PF01032">
    <property type="entry name" value="FecCD"/>
    <property type="match status" value="1"/>
</dbReference>
<evidence type="ECO:0000256" key="1">
    <source>
        <dbReference type="ARBA" id="ARBA00004651"/>
    </source>
</evidence>
<dbReference type="PANTHER" id="PTHR30472:SF1">
    <property type="entry name" value="FE(3+) DICITRATE TRANSPORT SYSTEM PERMEASE PROTEIN FECC-RELATED"/>
    <property type="match status" value="1"/>
</dbReference>
<keyword evidence="5 8" id="KW-0812">Transmembrane</keyword>
<dbReference type="Proteomes" id="UP000193391">
    <property type="component" value="Unassembled WGS sequence"/>
</dbReference>
<keyword evidence="10" id="KW-1185">Reference proteome</keyword>
<feature type="transmembrane region" description="Helical" evidence="8">
    <location>
        <begin position="158"/>
        <end position="182"/>
    </location>
</feature>
<evidence type="ECO:0000256" key="8">
    <source>
        <dbReference type="SAM" id="Phobius"/>
    </source>
</evidence>
<dbReference type="PANTHER" id="PTHR30472">
    <property type="entry name" value="FERRIC ENTEROBACTIN TRANSPORT SYSTEM PERMEASE PROTEIN"/>
    <property type="match status" value="1"/>
</dbReference>
<evidence type="ECO:0000256" key="2">
    <source>
        <dbReference type="ARBA" id="ARBA00007935"/>
    </source>
</evidence>
<organism evidence="9 10">
    <name type="scientific">Thalassospira mesophila</name>
    <dbReference type="NCBI Taxonomy" id="1293891"/>
    <lineage>
        <taxon>Bacteria</taxon>
        <taxon>Pseudomonadati</taxon>
        <taxon>Pseudomonadota</taxon>
        <taxon>Alphaproteobacteria</taxon>
        <taxon>Rhodospirillales</taxon>
        <taxon>Thalassospiraceae</taxon>
        <taxon>Thalassospira</taxon>
    </lineage>
</organism>
<gene>
    <name evidence="9" type="ORF">TMES_19895</name>
</gene>
<evidence type="ECO:0000313" key="10">
    <source>
        <dbReference type="Proteomes" id="UP000193391"/>
    </source>
</evidence>
<sequence>MSVSVTSASRSAWPFPVLLLALVAFTGICACLYLMLGPRTINFATILNAITSYDSGNFDHRVLVDIRLPRLLAAIIAGANLGLSGMLLQGLLRNPLAEPHILGLNAGASLAVVLTLALPTASLAALAPLRPFTAALGGFVVFSITVLFSSAGRGGLTLLKVTFCGIAFSALASSLTTAILLLDEETLQKIRLWLVGDLAGVTLHMLYASLAPSALALVLAVFIAPRLNVLELGDAVATGLGISIRQIRFLTILAAALCAGSAVSLVGPIGFVGLIVPNLVRYQNGNDYRQAVPLTLISGATLLILADLVARMVLLPHEIPTGIATALIGVPVFIMMVLRTSR</sequence>
<keyword evidence="4" id="KW-1003">Cell membrane</keyword>
<comment type="caution">
    <text evidence="9">The sequence shown here is derived from an EMBL/GenBank/DDBJ whole genome shotgun (WGS) entry which is preliminary data.</text>
</comment>
<evidence type="ECO:0000256" key="4">
    <source>
        <dbReference type="ARBA" id="ARBA00022475"/>
    </source>
</evidence>
<dbReference type="InterPro" id="IPR037294">
    <property type="entry name" value="ABC_BtuC-like"/>
</dbReference>
<feature type="transmembrane region" description="Helical" evidence="8">
    <location>
        <begin position="203"/>
        <end position="227"/>
    </location>
</feature>
<dbReference type="FunFam" id="1.10.3470.10:FF:000001">
    <property type="entry name" value="Vitamin B12 ABC transporter permease BtuC"/>
    <property type="match status" value="1"/>
</dbReference>
<feature type="transmembrane region" description="Helical" evidence="8">
    <location>
        <begin position="247"/>
        <end position="280"/>
    </location>
</feature>
<feature type="transmembrane region" description="Helical" evidence="8">
    <location>
        <begin position="292"/>
        <end position="313"/>
    </location>
</feature>
<dbReference type="InterPro" id="IPR000522">
    <property type="entry name" value="ABC_transptr_permease_BtuC"/>
</dbReference>
<evidence type="ECO:0000256" key="3">
    <source>
        <dbReference type="ARBA" id="ARBA00022448"/>
    </source>
</evidence>
<protein>
    <submittedName>
        <fullName evidence="9">Heme ABC transporter</fullName>
    </submittedName>
</protein>
<feature type="transmembrane region" description="Helical" evidence="8">
    <location>
        <begin position="319"/>
        <end position="338"/>
    </location>
</feature>
<dbReference type="AlphaFoldDB" id="A0A1Y2KVJ3"/>
<comment type="similarity">
    <text evidence="2">Belongs to the binding-protein-dependent transport system permease family. FecCD subfamily.</text>
</comment>
<comment type="subcellular location">
    <subcellularLocation>
        <location evidence="1">Cell membrane</location>
        <topology evidence="1">Multi-pass membrane protein</topology>
    </subcellularLocation>
</comment>
<dbReference type="SUPFAM" id="SSF81345">
    <property type="entry name" value="ABC transporter involved in vitamin B12 uptake, BtuC"/>
    <property type="match status" value="1"/>
</dbReference>
<dbReference type="RefSeq" id="WP_085585858.1">
    <property type="nucleotide sequence ID" value="NZ_JFKA01000014.1"/>
</dbReference>
<feature type="transmembrane region" description="Helical" evidence="8">
    <location>
        <begin position="134"/>
        <end position="152"/>
    </location>
</feature>
<keyword evidence="6 8" id="KW-1133">Transmembrane helix</keyword>